<protein>
    <submittedName>
        <fullName evidence="1">Uncharacterized protein</fullName>
    </submittedName>
</protein>
<proteinExistence type="predicted"/>
<keyword evidence="2" id="KW-1185">Reference proteome</keyword>
<evidence type="ECO:0000313" key="2">
    <source>
        <dbReference type="Proteomes" id="UP001186974"/>
    </source>
</evidence>
<reference evidence="1" key="1">
    <citation type="submission" date="2024-09" db="EMBL/GenBank/DDBJ databases">
        <title>Black Yeasts Isolated from many extreme environments.</title>
        <authorList>
            <person name="Coleine C."/>
            <person name="Stajich J.E."/>
            <person name="Selbmann L."/>
        </authorList>
    </citation>
    <scope>NUCLEOTIDE SEQUENCE</scope>
    <source>
        <strain evidence="1">CCFEE 5737</strain>
    </source>
</reference>
<dbReference type="EMBL" id="JAWDJW010000589">
    <property type="protein sequence ID" value="KAK3080397.1"/>
    <property type="molecule type" value="Genomic_DNA"/>
</dbReference>
<dbReference type="Proteomes" id="UP001186974">
    <property type="component" value="Unassembled WGS sequence"/>
</dbReference>
<name>A0ACC3DUL3_9PEZI</name>
<sequence>MSTDLLTSCNSLVDHFSHSTTPSPTESTVASLIRDNYETNIRTYRSKVKTCTPTEWKAALIRLVELSKLILKLDMLPSNPAADASEDCRARAVVINLLDAAFYNAQRSAGKMAPKCLQRARKQLGQDAKFKDPTVKAGIKSRRKVRRKAPVEERGRGSDMKQRVLDKVRGLIQTEKEKAKDPALKKRVALDRTAVTEGSTYGR</sequence>
<gene>
    <name evidence="1" type="ORF">LTS18_001810</name>
</gene>
<comment type="caution">
    <text evidence="1">The sequence shown here is derived from an EMBL/GenBank/DDBJ whole genome shotgun (WGS) entry which is preliminary data.</text>
</comment>
<organism evidence="1 2">
    <name type="scientific">Coniosporium uncinatum</name>
    <dbReference type="NCBI Taxonomy" id="93489"/>
    <lineage>
        <taxon>Eukaryota</taxon>
        <taxon>Fungi</taxon>
        <taxon>Dikarya</taxon>
        <taxon>Ascomycota</taxon>
        <taxon>Pezizomycotina</taxon>
        <taxon>Dothideomycetes</taxon>
        <taxon>Dothideomycetes incertae sedis</taxon>
        <taxon>Coniosporium</taxon>
    </lineage>
</organism>
<evidence type="ECO:0000313" key="1">
    <source>
        <dbReference type="EMBL" id="KAK3080397.1"/>
    </source>
</evidence>
<accession>A0ACC3DUL3</accession>